<accession>A0ABU9I6C3</accession>
<evidence type="ECO:0000256" key="1">
    <source>
        <dbReference type="PROSITE-ProRule" id="PRU00169"/>
    </source>
</evidence>
<dbReference type="SUPFAM" id="SSF52172">
    <property type="entry name" value="CheY-like"/>
    <property type="match status" value="1"/>
</dbReference>
<organism evidence="3 4">
    <name type="scientific">Flavobacterium helocola</name>
    <dbReference type="NCBI Taxonomy" id="3139139"/>
    <lineage>
        <taxon>Bacteria</taxon>
        <taxon>Pseudomonadati</taxon>
        <taxon>Bacteroidota</taxon>
        <taxon>Flavobacteriia</taxon>
        <taxon>Flavobacteriales</taxon>
        <taxon>Flavobacteriaceae</taxon>
        <taxon>Flavobacterium</taxon>
    </lineage>
</organism>
<evidence type="ECO:0000313" key="4">
    <source>
        <dbReference type="Proteomes" id="UP001393056"/>
    </source>
</evidence>
<evidence type="ECO:0000313" key="3">
    <source>
        <dbReference type="EMBL" id="MEL1247692.1"/>
    </source>
</evidence>
<comment type="caution">
    <text evidence="3">The sequence shown here is derived from an EMBL/GenBank/DDBJ whole genome shotgun (WGS) entry which is preliminary data.</text>
</comment>
<dbReference type="SMART" id="SM00448">
    <property type="entry name" value="REC"/>
    <property type="match status" value="1"/>
</dbReference>
<keyword evidence="3" id="KW-0238">DNA-binding</keyword>
<protein>
    <submittedName>
        <fullName evidence="3">LytTR family transcriptional regulator DNA-binding domain-containing protein</fullName>
    </submittedName>
</protein>
<name>A0ABU9I6C3_9FLAO</name>
<dbReference type="Proteomes" id="UP001393056">
    <property type="component" value="Unassembled WGS sequence"/>
</dbReference>
<dbReference type="InterPro" id="IPR001789">
    <property type="entry name" value="Sig_transdc_resp-reg_receiver"/>
</dbReference>
<dbReference type="EMBL" id="JBBYHT010000002">
    <property type="protein sequence ID" value="MEL1247692.1"/>
    <property type="molecule type" value="Genomic_DNA"/>
</dbReference>
<dbReference type="Gene3D" id="2.40.50.1020">
    <property type="entry name" value="LytTr DNA-binding domain"/>
    <property type="match status" value="1"/>
</dbReference>
<dbReference type="Pfam" id="PF04397">
    <property type="entry name" value="LytTR"/>
    <property type="match status" value="1"/>
</dbReference>
<dbReference type="InterPro" id="IPR007492">
    <property type="entry name" value="LytTR_DNA-bd_dom"/>
</dbReference>
<reference evidence="3 4" key="1">
    <citation type="submission" date="2024-04" db="EMBL/GenBank/DDBJ databases">
        <title>Flavobacterium sp. DGU41 16S ribosomal RNA gene Genome sequencing and assembly.</title>
        <authorList>
            <person name="Park S."/>
        </authorList>
    </citation>
    <scope>NUCLEOTIDE SEQUENCE [LARGE SCALE GENOMIC DNA]</scope>
    <source>
        <strain evidence="3 4">DGU41</strain>
    </source>
</reference>
<feature type="modified residue" description="4-aspartylphosphate" evidence="1">
    <location>
        <position position="52"/>
    </location>
</feature>
<keyword evidence="4" id="KW-1185">Reference proteome</keyword>
<proteinExistence type="predicted"/>
<dbReference type="GO" id="GO:0003677">
    <property type="term" value="F:DNA binding"/>
    <property type="evidence" value="ECO:0007669"/>
    <property type="project" value="UniProtKB-KW"/>
</dbReference>
<sequence>MKIALLDDNPEQLERNQRFLNALPVEMVTASLTAKTFLQEVKLSKPEILILDLNLGDSYMTGMEVAHELKLPVLFASSNTPEYVKEMERLKREESLCVDHITKPFTEQEFQKTLSRFLQEVTFFSNQSHVTLDLGKQKRIKLAVDSIVYLAADKASGSESNNKQIYFSNRKSESLIDFSFSKMEDKGLLKSHFVTIHKSFRVNVNHIKHYNKKEEHVEVEVFSVSGKLETKKLPVSENYQSVLKSLKK</sequence>
<gene>
    <name evidence="3" type="ORF">AAEO58_06505</name>
</gene>
<dbReference type="PROSITE" id="PS50110">
    <property type="entry name" value="RESPONSE_REGULATORY"/>
    <property type="match status" value="1"/>
</dbReference>
<feature type="domain" description="Response regulatory" evidence="2">
    <location>
        <begin position="2"/>
        <end position="118"/>
    </location>
</feature>
<dbReference type="InterPro" id="IPR011006">
    <property type="entry name" value="CheY-like_superfamily"/>
</dbReference>
<keyword evidence="1" id="KW-0597">Phosphoprotein</keyword>
<dbReference type="Gene3D" id="3.40.50.2300">
    <property type="match status" value="1"/>
</dbReference>
<dbReference type="Pfam" id="PF00072">
    <property type="entry name" value="Response_reg"/>
    <property type="match status" value="1"/>
</dbReference>
<dbReference type="SMART" id="SM00850">
    <property type="entry name" value="LytTR"/>
    <property type="match status" value="1"/>
</dbReference>
<dbReference type="RefSeq" id="WP_341682727.1">
    <property type="nucleotide sequence ID" value="NZ_JBBYHT010000002.1"/>
</dbReference>
<evidence type="ECO:0000259" key="2">
    <source>
        <dbReference type="PROSITE" id="PS50110"/>
    </source>
</evidence>